<gene>
    <name evidence="4" type="ORF">NCTC8184_00520</name>
    <name evidence="3" type="ORF">QP229_05375</name>
    <name evidence="2" type="ORF">WA04_04390</name>
</gene>
<dbReference type="KEGG" id="sagg:EN73_09645"/>
<reference evidence="2 5" key="1">
    <citation type="journal article" date="2015" name="PLoS ONE">
        <title>Genomic analysis reveals the molecular basis for capsule loss in the group B streptococcus population.</title>
        <authorList>
            <consortium name="DEVANI Consortium"/>
            <person name="Rosini R."/>
            <person name="Campisi E."/>
            <person name="De Chiara M."/>
            <person name="Tettelin H."/>
            <person name="Rinaudo D."/>
            <person name="Toniolo C."/>
            <person name="Metruccio M."/>
            <person name="Guidotti S."/>
            <person name="Sorensen U.B."/>
            <person name="Kilian M."/>
            <person name="Ramirez M."/>
            <person name="Janulczyk R."/>
            <person name="Donati C."/>
            <person name="Grandi G."/>
            <person name="Margarit I."/>
        </authorList>
    </citation>
    <scope>NUCLEOTIDE SEQUENCE [LARGE SCALE GENOMIC DNA]</scope>
    <source>
        <strain evidence="2 5">DK-B-USS-215</strain>
    </source>
</reference>
<dbReference type="EMBL" id="LBKL01000052">
    <property type="protein sequence ID" value="KLL40154.1"/>
    <property type="molecule type" value="Genomic_DNA"/>
</dbReference>
<evidence type="ECO:0000313" key="3">
    <source>
        <dbReference type="EMBL" id="MDK6899422.1"/>
    </source>
</evidence>
<proteinExistence type="predicted"/>
<dbReference type="Proteomes" id="UP000035346">
    <property type="component" value="Unassembled WGS sequence"/>
</dbReference>
<dbReference type="RefSeq" id="WP_000366193.1">
    <property type="nucleotide sequence ID" value="NZ_CABMHV010000024.1"/>
</dbReference>
<dbReference type="Proteomes" id="UP000268870">
    <property type="component" value="Chromosome"/>
</dbReference>
<evidence type="ECO:0000313" key="6">
    <source>
        <dbReference type="Proteomes" id="UP000268870"/>
    </source>
</evidence>
<sequence>MDLSTVIKKTEDLGITILFCNMPKTKGRYDNTLEKPCIYVDKSLSDIEKINIILHEKMHFTKNDQSNCLSYISSYSHHIENQAEKDRILDFMNLINEEYPIDESFNYINYMKNACVPEKYETYIKNLAKEFYLRNHRKES</sequence>
<protein>
    <submittedName>
        <fullName evidence="4">Hypothetical cytosolic protein</fullName>
    </submittedName>
    <submittedName>
        <fullName evidence="3">ImmA/IrrE family metallo-endopeptidase</fullName>
    </submittedName>
    <submittedName>
        <fullName evidence="2">Toxin</fullName>
    </submittedName>
</protein>
<dbReference type="InterPro" id="IPR010359">
    <property type="entry name" value="IrrE_HExxH"/>
</dbReference>
<feature type="domain" description="IrrE N-terminal-like" evidence="1">
    <location>
        <begin position="11"/>
        <end position="128"/>
    </location>
</feature>
<dbReference type="AlphaFoldDB" id="A0A0H1H462"/>
<dbReference type="EMBL" id="LR134265">
    <property type="protein sequence ID" value="VED64547.1"/>
    <property type="molecule type" value="Genomic_DNA"/>
</dbReference>
<evidence type="ECO:0000259" key="1">
    <source>
        <dbReference type="Pfam" id="PF06114"/>
    </source>
</evidence>
<evidence type="ECO:0000313" key="2">
    <source>
        <dbReference type="EMBL" id="KLL40154.1"/>
    </source>
</evidence>
<evidence type="ECO:0000313" key="5">
    <source>
        <dbReference type="Proteomes" id="UP000035346"/>
    </source>
</evidence>
<reference evidence="3" key="3">
    <citation type="submission" date="2023-05" db="EMBL/GenBank/DDBJ databases">
        <title>Cataloging the Phylogenetic Diversity of Human Bladder Bacteria.</title>
        <authorList>
            <person name="Du J."/>
        </authorList>
    </citation>
    <scope>NUCLEOTIDE SEQUENCE</scope>
    <source>
        <strain evidence="3">UMB8703</strain>
    </source>
</reference>
<reference evidence="4 6" key="2">
    <citation type="submission" date="2018-12" db="EMBL/GenBank/DDBJ databases">
        <authorList>
            <consortium name="Pathogen Informatics"/>
        </authorList>
    </citation>
    <scope>NUCLEOTIDE SEQUENCE [LARGE SCALE GENOMIC DNA]</scope>
    <source>
        <strain evidence="4 6">NCTC8184</strain>
    </source>
</reference>
<accession>A0A0H1H462</accession>
<name>A0A0H1H462_STRAG</name>
<organism evidence="2 5">
    <name type="scientific">Streptococcus agalactiae</name>
    <dbReference type="NCBI Taxonomy" id="1311"/>
    <lineage>
        <taxon>Bacteria</taxon>
        <taxon>Bacillati</taxon>
        <taxon>Bacillota</taxon>
        <taxon>Bacilli</taxon>
        <taxon>Lactobacillales</taxon>
        <taxon>Streptococcaceae</taxon>
        <taxon>Streptococcus</taxon>
    </lineage>
</organism>
<evidence type="ECO:0000313" key="4">
    <source>
        <dbReference type="EMBL" id="VED64547.1"/>
    </source>
</evidence>
<dbReference type="EMBL" id="JASOIH010000003">
    <property type="protein sequence ID" value="MDK6899422.1"/>
    <property type="molecule type" value="Genomic_DNA"/>
</dbReference>
<dbReference type="Pfam" id="PF06114">
    <property type="entry name" value="Peptidase_M78"/>
    <property type="match status" value="1"/>
</dbReference>
<dbReference type="Proteomes" id="UP001230629">
    <property type="component" value="Unassembled WGS sequence"/>
</dbReference>